<name>A0A385TYS9_PAELA</name>
<accession>A0A385TYS9</accession>
<evidence type="ECO:0000313" key="2">
    <source>
        <dbReference type="Proteomes" id="UP000266552"/>
    </source>
</evidence>
<dbReference type="AlphaFoldDB" id="A0A385TYS9"/>
<proteinExistence type="predicted"/>
<evidence type="ECO:0000313" key="1">
    <source>
        <dbReference type="EMBL" id="AYB48108.1"/>
    </source>
</evidence>
<dbReference type="PROSITE" id="PS51257">
    <property type="entry name" value="PROKAR_LIPOPROTEIN"/>
    <property type="match status" value="1"/>
</dbReference>
<reference evidence="1 2" key="1">
    <citation type="submission" date="2018-09" db="EMBL/GenBank/DDBJ databases">
        <title>Genome Sequence of Paenibacillus lautus Strain E7593-69, Azo Dye-Degrading Bacteria, Isolated from Commercial Tattoo Inks.</title>
        <authorList>
            <person name="Nho S.W."/>
            <person name="Kim S.-J."/>
            <person name="Kweon O."/>
            <person name="Cerniglia C.E."/>
        </authorList>
    </citation>
    <scope>NUCLEOTIDE SEQUENCE [LARGE SCALE GENOMIC DNA]</scope>
    <source>
        <strain evidence="1 2">E7593-69</strain>
        <plasmid evidence="1 2">pAZOPL1</plasmid>
    </source>
</reference>
<dbReference type="Proteomes" id="UP000266552">
    <property type="component" value="Plasmid pAZOPL1"/>
</dbReference>
<protein>
    <submittedName>
        <fullName evidence="1">Uncharacterized protein</fullName>
    </submittedName>
</protein>
<dbReference type="KEGG" id="plw:D5F53_32840"/>
<gene>
    <name evidence="1" type="ORF">D5F53_32840</name>
</gene>
<dbReference type="EMBL" id="CP032413">
    <property type="protein sequence ID" value="AYB48108.1"/>
    <property type="molecule type" value="Genomic_DNA"/>
</dbReference>
<keyword evidence="1" id="KW-0614">Plasmid</keyword>
<sequence length="69" mass="8152">MRETASYTLYLLVSCNMKKEGDSNENSRAYCSFLYSAFKKHKRRKEEMEGKEHITVMAFMSNILINEFT</sequence>
<geneLocation type="plasmid" evidence="1 2">
    <name>pAZOPL1</name>
</geneLocation>
<keyword evidence="2" id="KW-1185">Reference proteome</keyword>
<organism evidence="1 2">
    <name type="scientific">Paenibacillus lautus</name>
    <name type="common">Bacillus lautus</name>
    <dbReference type="NCBI Taxonomy" id="1401"/>
    <lineage>
        <taxon>Bacteria</taxon>
        <taxon>Bacillati</taxon>
        <taxon>Bacillota</taxon>
        <taxon>Bacilli</taxon>
        <taxon>Bacillales</taxon>
        <taxon>Paenibacillaceae</taxon>
        <taxon>Paenibacillus</taxon>
    </lineage>
</organism>